<dbReference type="NCBIfam" id="TIGR00090">
    <property type="entry name" value="rsfS_iojap_ybeB"/>
    <property type="match status" value="1"/>
</dbReference>
<evidence type="ECO:0000256" key="2">
    <source>
        <dbReference type="HAMAP-Rule" id="MF_01477"/>
    </source>
</evidence>
<dbReference type="GO" id="GO:0017148">
    <property type="term" value="P:negative regulation of translation"/>
    <property type="evidence" value="ECO:0007669"/>
    <property type="project" value="UniProtKB-UniRule"/>
</dbReference>
<keyword evidence="2" id="KW-0963">Cytoplasm</keyword>
<evidence type="ECO:0000256" key="1">
    <source>
        <dbReference type="ARBA" id="ARBA00010574"/>
    </source>
</evidence>
<organism evidence="3 4">
    <name type="scientific">Paludibaculum fermentans</name>
    <dbReference type="NCBI Taxonomy" id="1473598"/>
    <lineage>
        <taxon>Bacteria</taxon>
        <taxon>Pseudomonadati</taxon>
        <taxon>Acidobacteriota</taxon>
        <taxon>Terriglobia</taxon>
        <taxon>Bryobacterales</taxon>
        <taxon>Bryobacteraceae</taxon>
        <taxon>Paludibaculum</taxon>
    </lineage>
</organism>
<comment type="similarity">
    <text evidence="1 2">Belongs to the Iojap/RsfS family.</text>
</comment>
<dbReference type="HAMAP" id="MF_01477">
    <property type="entry name" value="Iojap_RsfS"/>
    <property type="match status" value="1"/>
</dbReference>
<reference evidence="3 4" key="1">
    <citation type="submission" date="2020-10" db="EMBL/GenBank/DDBJ databases">
        <title>Complete genome sequence of Paludibaculum fermentans P105T, a facultatively anaerobic acidobacterium capable of dissimilatory Fe(III) reduction.</title>
        <authorList>
            <person name="Dedysh S.N."/>
            <person name="Beletsky A.V."/>
            <person name="Kulichevskaya I.S."/>
            <person name="Mardanov A.V."/>
            <person name="Ravin N.V."/>
        </authorList>
    </citation>
    <scope>NUCLEOTIDE SEQUENCE [LARGE SCALE GENOMIC DNA]</scope>
    <source>
        <strain evidence="3 4">P105</strain>
    </source>
</reference>
<dbReference type="Pfam" id="PF02410">
    <property type="entry name" value="RsfS"/>
    <property type="match status" value="1"/>
</dbReference>
<dbReference type="GO" id="GO:0042256">
    <property type="term" value="P:cytosolic ribosome assembly"/>
    <property type="evidence" value="ECO:0007669"/>
    <property type="project" value="UniProtKB-UniRule"/>
</dbReference>
<name>A0A7S7SIH9_PALFE</name>
<accession>A0A7S7SIH9</accession>
<dbReference type="Gene3D" id="3.30.460.10">
    <property type="entry name" value="Beta Polymerase, domain 2"/>
    <property type="match status" value="1"/>
</dbReference>
<dbReference type="GO" id="GO:0043023">
    <property type="term" value="F:ribosomal large subunit binding"/>
    <property type="evidence" value="ECO:0007669"/>
    <property type="project" value="TreeGrafter"/>
</dbReference>
<dbReference type="InterPro" id="IPR004394">
    <property type="entry name" value="Iojap/RsfS/C7orf30"/>
</dbReference>
<proteinExistence type="inferred from homology"/>
<dbReference type="SUPFAM" id="SSF81301">
    <property type="entry name" value="Nucleotidyltransferase"/>
    <property type="match status" value="1"/>
</dbReference>
<dbReference type="GO" id="GO:0090071">
    <property type="term" value="P:negative regulation of ribosome biogenesis"/>
    <property type="evidence" value="ECO:0007669"/>
    <property type="project" value="UniProtKB-UniRule"/>
</dbReference>
<gene>
    <name evidence="2 3" type="primary">rsfS</name>
    <name evidence="3" type="ORF">IRI77_19045</name>
</gene>
<comment type="subunit">
    <text evidence="2">Interacts with ribosomal protein uL14 (rplN).</text>
</comment>
<keyword evidence="2" id="KW-0810">Translation regulation</keyword>
<dbReference type="AlphaFoldDB" id="A0A7S7SIH9"/>
<dbReference type="Proteomes" id="UP000593892">
    <property type="component" value="Chromosome"/>
</dbReference>
<dbReference type="KEGG" id="pfer:IRI77_19045"/>
<sequence length="175" mass="20149">MTRVHGLRLQASYEKERQTNKTLAHCSYCSTIRHKEKFHSERLRKPKENGAVATAVVTESPTWQLALRAAEAKKADGIRILDLREITSFADYFLICTGTNQRQNQAIWDEIAVRMKKEAGEMPINVEGFENGEWILGDFGDLIVHIFSEEKREYYQLERLWRDAKDVPIPPEAAA</sequence>
<evidence type="ECO:0000313" key="4">
    <source>
        <dbReference type="Proteomes" id="UP000593892"/>
    </source>
</evidence>
<evidence type="ECO:0000313" key="3">
    <source>
        <dbReference type="EMBL" id="QOY84955.1"/>
    </source>
</evidence>
<dbReference type="EMBL" id="CP063849">
    <property type="protein sequence ID" value="QOY84955.1"/>
    <property type="molecule type" value="Genomic_DNA"/>
</dbReference>
<dbReference type="InterPro" id="IPR043519">
    <property type="entry name" value="NT_sf"/>
</dbReference>
<protein>
    <recommendedName>
        <fullName evidence="2">Ribosomal silencing factor RsfS</fullName>
    </recommendedName>
</protein>
<comment type="subcellular location">
    <subcellularLocation>
        <location evidence="2">Cytoplasm</location>
    </subcellularLocation>
</comment>
<keyword evidence="2" id="KW-0678">Repressor</keyword>
<keyword evidence="4" id="KW-1185">Reference proteome</keyword>
<dbReference type="PANTHER" id="PTHR21043:SF0">
    <property type="entry name" value="MITOCHONDRIAL ASSEMBLY OF RIBOSOMAL LARGE SUBUNIT PROTEIN 1"/>
    <property type="match status" value="1"/>
</dbReference>
<dbReference type="GO" id="GO:0005737">
    <property type="term" value="C:cytoplasm"/>
    <property type="evidence" value="ECO:0007669"/>
    <property type="project" value="UniProtKB-SubCell"/>
</dbReference>
<dbReference type="PANTHER" id="PTHR21043">
    <property type="entry name" value="IOJAP SUPERFAMILY ORTHOLOG"/>
    <property type="match status" value="1"/>
</dbReference>
<comment type="function">
    <text evidence="2">Functions as a ribosomal silencing factor. Interacts with ribosomal protein uL14 (rplN), blocking formation of intersubunit bridge B8. Prevents association of the 30S and 50S ribosomal subunits and the formation of functional ribosomes, thus repressing translation.</text>
</comment>